<evidence type="ECO:0000313" key="1">
    <source>
        <dbReference type="EMBL" id="MFD2823996.1"/>
    </source>
</evidence>
<accession>A0ABW5WP16</accession>
<comment type="caution">
    <text evidence="1">The sequence shown here is derived from an EMBL/GenBank/DDBJ whole genome shotgun (WGS) entry which is preliminary data.</text>
</comment>
<dbReference type="Proteomes" id="UP001597533">
    <property type="component" value="Unassembled WGS sequence"/>
</dbReference>
<gene>
    <name evidence="1" type="ORF">ACFS5M_09960</name>
</gene>
<reference evidence="2" key="1">
    <citation type="journal article" date="2019" name="Int. J. Syst. Evol. Microbiol.">
        <title>The Global Catalogue of Microorganisms (GCM) 10K type strain sequencing project: providing services to taxonomists for standard genome sequencing and annotation.</title>
        <authorList>
            <consortium name="The Broad Institute Genomics Platform"/>
            <consortium name="The Broad Institute Genome Sequencing Center for Infectious Disease"/>
            <person name="Wu L."/>
            <person name="Ma J."/>
        </authorList>
    </citation>
    <scope>NUCLEOTIDE SEQUENCE [LARGE SCALE GENOMIC DNA]</scope>
    <source>
        <strain evidence="2">KCTC 32141</strain>
    </source>
</reference>
<protein>
    <submittedName>
        <fullName evidence="1">Uncharacterized protein</fullName>
    </submittedName>
</protein>
<name>A0ABW5WP16_9FLAO</name>
<keyword evidence="2" id="KW-1185">Reference proteome</keyword>
<dbReference type="EMBL" id="JBHUOV010000005">
    <property type="protein sequence ID" value="MFD2823996.1"/>
    <property type="molecule type" value="Genomic_DNA"/>
</dbReference>
<evidence type="ECO:0000313" key="2">
    <source>
        <dbReference type="Proteomes" id="UP001597533"/>
    </source>
</evidence>
<sequence>MISAIAHKITAFILVFILFAHNINTLVIIGDFIVNQDFIAKTLCIQKENQKGCNGKCQLRKELTENTSDSNPESPLQESKRVALDVFCLSDINTIETGQIQVLPPKEKSLINTPRILKMYLDIDTPPPNFRASFL</sequence>
<proteinExistence type="predicted"/>
<dbReference type="RefSeq" id="WP_183489700.1">
    <property type="nucleotide sequence ID" value="NZ_JBHUOV010000005.1"/>
</dbReference>
<organism evidence="1 2">
    <name type="scientific">Lacinutrix iliipiscaria</name>
    <dbReference type="NCBI Taxonomy" id="1230532"/>
    <lineage>
        <taxon>Bacteria</taxon>
        <taxon>Pseudomonadati</taxon>
        <taxon>Bacteroidota</taxon>
        <taxon>Flavobacteriia</taxon>
        <taxon>Flavobacteriales</taxon>
        <taxon>Flavobacteriaceae</taxon>
        <taxon>Lacinutrix</taxon>
    </lineage>
</organism>